<feature type="compositionally biased region" description="Low complexity" evidence="1">
    <location>
        <begin position="22"/>
        <end position="35"/>
    </location>
</feature>
<reference evidence="4" key="2">
    <citation type="submission" date="2012-11" db="EMBL/GenBank/DDBJ databases">
        <authorList>
            <person name="Kuo A."/>
            <person name="Curtis B.A."/>
            <person name="Tanifuji G."/>
            <person name="Burki F."/>
            <person name="Gruber A."/>
            <person name="Irimia M."/>
            <person name="Maruyama S."/>
            <person name="Arias M.C."/>
            <person name="Ball S.G."/>
            <person name="Gile G.H."/>
            <person name="Hirakawa Y."/>
            <person name="Hopkins J.F."/>
            <person name="Rensing S.A."/>
            <person name="Schmutz J."/>
            <person name="Symeonidi A."/>
            <person name="Elias M."/>
            <person name="Eveleigh R.J."/>
            <person name="Herman E.K."/>
            <person name="Klute M.J."/>
            <person name="Nakayama T."/>
            <person name="Obornik M."/>
            <person name="Reyes-Prieto A."/>
            <person name="Armbrust E.V."/>
            <person name="Aves S.J."/>
            <person name="Beiko R.G."/>
            <person name="Coutinho P."/>
            <person name="Dacks J.B."/>
            <person name="Durnford D.G."/>
            <person name="Fast N.M."/>
            <person name="Green B.R."/>
            <person name="Grisdale C."/>
            <person name="Hempe F."/>
            <person name="Henrissat B."/>
            <person name="Hoppner M.P."/>
            <person name="Ishida K.-I."/>
            <person name="Kim E."/>
            <person name="Koreny L."/>
            <person name="Kroth P.G."/>
            <person name="Liu Y."/>
            <person name="Malik S.-B."/>
            <person name="Maier U.G."/>
            <person name="McRose D."/>
            <person name="Mock T."/>
            <person name="Neilson J.A."/>
            <person name="Onodera N.T."/>
            <person name="Poole A.M."/>
            <person name="Pritham E.J."/>
            <person name="Richards T.A."/>
            <person name="Rocap G."/>
            <person name="Roy S.W."/>
            <person name="Sarai C."/>
            <person name="Schaack S."/>
            <person name="Shirato S."/>
            <person name="Slamovits C.H."/>
            <person name="Spencer D.F."/>
            <person name="Suzuki S."/>
            <person name="Worden A.Z."/>
            <person name="Zauner S."/>
            <person name="Barry K."/>
            <person name="Bell C."/>
            <person name="Bharti A.K."/>
            <person name="Crow J.A."/>
            <person name="Grimwood J."/>
            <person name="Kramer R."/>
            <person name="Lindquist E."/>
            <person name="Lucas S."/>
            <person name="Salamov A."/>
            <person name="McFadden G.I."/>
            <person name="Lane C.E."/>
            <person name="Keeling P.J."/>
            <person name="Gray M.W."/>
            <person name="Grigoriev I.V."/>
            <person name="Archibald J.M."/>
        </authorList>
    </citation>
    <scope>NUCLEOTIDE SEQUENCE</scope>
    <source>
        <strain evidence="4">CCMP2712</strain>
    </source>
</reference>
<organism evidence="2">
    <name type="scientific">Guillardia theta (strain CCMP2712)</name>
    <name type="common">Cryptophyte</name>
    <dbReference type="NCBI Taxonomy" id="905079"/>
    <lineage>
        <taxon>Eukaryota</taxon>
        <taxon>Cryptophyceae</taxon>
        <taxon>Pyrenomonadales</taxon>
        <taxon>Geminigeraceae</taxon>
        <taxon>Guillardia</taxon>
    </lineage>
</organism>
<name>L1I616_GUITC</name>
<dbReference type="AlphaFoldDB" id="L1I616"/>
<evidence type="ECO:0000313" key="4">
    <source>
        <dbReference type="Proteomes" id="UP000011087"/>
    </source>
</evidence>
<evidence type="ECO:0000313" key="3">
    <source>
        <dbReference type="EnsemblProtists" id="EKX31713"/>
    </source>
</evidence>
<accession>L1I616</accession>
<feature type="region of interest" description="Disordered" evidence="1">
    <location>
        <begin position="22"/>
        <end position="74"/>
    </location>
</feature>
<evidence type="ECO:0000313" key="2">
    <source>
        <dbReference type="EMBL" id="EKX31713.1"/>
    </source>
</evidence>
<evidence type="ECO:0000256" key="1">
    <source>
        <dbReference type="SAM" id="MobiDB-lite"/>
    </source>
</evidence>
<dbReference type="Proteomes" id="UP000011087">
    <property type="component" value="Unassembled WGS sequence"/>
</dbReference>
<dbReference type="KEGG" id="gtt:GUITHDRAFT_149128"/>
<reference evidence="2 4" key="1">
    <citation type="journal article" date="2012" name="Nature">
        <title>Algal genomes reveal evolutionary mosaicism and the fate of nucleomorphs.</title>
        <authorList>
            <consortium name="DOE Joint Genome Institute"/>
            <person name="Curtis B.A."/>
            <person name="Tanifuji G."/>
            <person name="Burki F."/>
            <person name="Gruber A."/>
            <person name="Irimia M."/>
            <person name="Maruyama S."/>
            <person name="Arias M.C."/>
            <person name="Ball S.G."/>
            <person name="Gile G.H."/>
            <person name="Hirakawa Y."/>
            <person name="Hopkins J.F."/>
            <person name="Kuo A."/>
            <person name="Rensing S.A."/>
            <person name="Schmutz J."/>
            <person name="Symeonidi A."/>
            <person name="Elias M."/>
            <person name="Eveleigh R.J."/>
            <person name="Herman E.K."/>
            <person name="Klute M.J."/>
            <person name="Nakayama T."/>
            <person name="Obornik M."/>
            <person name="Reyes-Prieto A."/>
            <person name="Armbrust E.V."/>
            <person name="Aves S.J."/>
            <person name="Beiko R.G."/>
            <person name="Coutinho P."/>
            <person name="Dacks J.B."/>
            <person name="Durnford D.G."/>
            <person name="Fast N.M."/>
            <person name="Green B.R."/>
            <person name="Grisdale C.J."/>
            <person name="Hempel F."/>
            <person name="Henrissat B."/>
            <person name="Hoppner M.P."/>
            <person name="Ishida K."/>
            <person name="Kim E."/>
            <person name="Koreny L."/>
            <person name="Kroth P.G."/>
            <person name="Liu Y."/>
            <person name="Malik S.B."/>
            <person name="Maier U.G."/>
            <person name="McRose D."/>
            <person name="Mock T."/>
            <person name="Neilson J.A."/>
            <person name="Onodera N.T."/>
            <person name="Poole A.M."/>
            <person name="Pritham E.J."/>
            <person name="Richards T.A."/>
            <person name="Rocap G."/>
            <person name="Roy S.W."/>
            <person name="Sarai C."/>
            <person name="Schaack S."/>
            <person name="Shirato S."/>
            <person name="Slamovits C.H."/>
            <person name="Spencer D.F."/>
            <person name="Suzuki S."/>
            <person name="Worden A.Z."/>
            <person name="Zauner S."/>
            <person name="Barry K."/>
            <person name="Bell C."/>
            <person name="Bharti A.K."/>
            <person name="Crow J.A."/>
            <person name="Grimwood J."/>
            <person name="Kramer R."/>
            <person name="Lindquist E."/>
            <person name="Lucas S."/>
            <person name="Salamov A."/>
            <person name="McFadden G.I."/>
            <person name="Lane C.E."/>
            <person name="Keeling P.J."/>
            <person name="Gray M.W."/>
            <person name="Grigoriev I.V."/>
            <person name="Archibald J.M."/>
        </authorList>
    </citation>
    <scope>NUCLEOTIDE SEQUENCE</scope>
    <source>
        <strain evidence="2 4">CCMP2712</strain>
    </source>
</reference>
<dbReference type="EnsemblProtists" id="EKX31713">
    <property type="protein sequence ID" value="EKX31713"/>
    <property type="gene ID" value="GUITHDRAFT_149128"/>
</dbReference>
<protein>
    <submittedName>
        <fullName evidence="2 3">Uncharacterized protein</fullName>
    </submittedName>
</protein>
<gene>
    <name evidence="2" type="ORF">GUITHDRAFT_149128</name>
</gene>
<dbReference type="GeneID" id="17288438"/>
<dbReference type="RefSeq" id="XP_005818693.1">
    <property type="nucleotide sequence ID" value="XM_005818636.1"/>
</dbReference>
<keyword evidence="4" id="KW-1185">Reference proteome</keyword>
<reference evidence="3" key="3">
    <citation type="submission" date="2015-06" db="UniProtKB">
        <authorList>
            <consortium name="EnsemblProtists"/>
        </authorList>
    </citation>
    <scope>IDENTIFICATION</scope>
</reference>
<dbReference type="EMBL" id="JH993244">
    <property type="protein sequence ID" value="EKX31713.1"/>
    <property type="molecule type" value="Genomic_DNA"/>
</dbReference>
<proteinExistence type="predicted"/>
<dbReference type="HOGENOM" id="CLU_154914_1_0_1"/>
<feature type="compositionally biased region" description="Basic and acidic residues" evidence="1">
    <location>
        <begin position="59"/>
        <end position="74"/>
    </location>
</feature>
<sequence length="106" mass="11532">MLMLQPSFDLLSLSPLSSPLPASSHLLLDDSSSDGSDSDSDLELAEVLRPSSPVSAKRRSGEEGARDWRSGPSRERQLAALRHCIELLERAERPVVYGATGEAMRL</sequence>
<dbReference type="PaxDb" id="55529-EKX31713"/>